<evidence type="ECO:0000256" key="1">
    <source>
        <dbReference type="SAM" id="Phobius"/>
    </source>
</evidence>
<dbReference type="Proteomes" id="UP000325787">
    <property type="component" value="Chromosome"/>
</dbReference>
<name>A0A5Q0GW34_SACSY</name>
<keyword evidence="1" id="KW-1133">Transmembrane helix</keyword>
<reference evidence="4" key="1">
    <citation type="journal article" date="2021" name="Curr. Microbiol.">
        <title>Complete genome of nocamycin-producing strain Saccharothrix syringae NRRL B-16468 reveals the biosynthetic potential for secondary metabolites.</title>
        <authorList>
            <person name="Mo X."/>
            <person name="Yang S."/>
        </authorList>
    </citation>
    <scope>NUCLEOTIDE SEQUENCE [LARGE SCALE GENOMIC DNA]</scope>
    <source>
        <strain evidence="4">ATCC 51364 / DSM 43886 / JCM 6844 / KCTC 9398 / NBRC 14523 / NRRL B-16468 / INA 2240</strain>
    </source>
</reference>
<evidence type="ECO:0000313" key="3">
    <source>
        <dbReference type="EMBL" id="QFZ18336.1"/>
    </source>
</evidence>
<protein>
    <recommendedName>
        <fullName evidence="2">Glycosyl hydrolase family 67 C-terminal domain-containing protein</fullName>
    </recommendedName>
</protein>
<dbReference type="AlphaFoldDB" id="A0A5Q0GW34"/>
<dbReference type="InterPro" id="IPR011099">
    <property type="entry name" value="Glyco_hydro_67_C"/>
</dbReference>
<dbReference type="Pfam" id="PF07477">
    <property type="entry name" value="Glyco_hydro_67C"/>
    <property type="match status" value="1"/>
</dbReference>
<feature type="transmembrane region" description="Helical" evidence="1">
    <location>
        <begin position="775"/>
        <end position="792"/>
    </location>
</feature>
<feature type="transmembrane region" description="Helical" evidence="1">
    <location>
        <begin position="933"/>
        <end position="966"/>
    </location>
</feature>
<feature type="transmembrane region" description="Helical" evidence="1">
    <location>
        <begin position="798"/>
        <end position="815"/>
    </location>
</feature>
<dbReference type="GO" id="GO:0005576">
    <property type="term" value="C:extracellular region"/>
    <property type="evidence" value="ECO:0007669"/>
    <property type="project" value="InterPro"/>
</dbReference>
<feature type="transmembrane region" description="Helical" evidence="1">
    <location>
        <begin position="21"/>
        <end position="40"/>
    </location>
</feature>
<proteinExistence type="predicted"/>
<evidence type="ECO:0000259" key="2">
    <source>
        <dbReference type="Pfam" id="PF07477"/>
    </source>
</evidence>
<keyword evidence="1" id="KW-0812">Transmembrane</keyword>
<sequence length="970" mass="103738">MRALRRTGVPGAPCEDGPVRVVITLLVLLGLGAVVAWRVGDALGLEVRPADVPVERPVAAPPRPLAPPPAIGSIGVPDEPRLRLAAGAVADALVERGRPRPVVGSAGDLVARTEPGLPDEAYRIDPGPVVVGSTPNGVAAGLYAVADAVRTGNDVVADGRVVAPRLGLRLTDLGAVGLPDDPAAFGDDYSLNSDVVGSAVLPGAPYVDRAAVEEIARQFRDLVHHALADGYNAVVVPGFLEYVTFDGLGVHPPGDPHVARAEAMAGAFGPVWRYAHEMGMKVYFSTDMLALSPPLRSYLEREVGGLRTEDERLWRVYRAGLSELFAKLSYVDGLMIRVGEGGAAYGFAGWDYSSEVAVTTPAAVRAMLRAFLATAAEHDREVIFRTWSVGIGAVGDLHTSREAYEQVLGGLRDDRLVVSTKYTLGDFYSHLPLNDTLLVGEHRRIVEFQSRREFEGLGALPDDLGELHRQALRAFLANPRVEGVWTWRQGGGPLLAGPRVLDLRTGFWQLYDLNSYVTGRLARDPDQDPARATADWVRRTFSHDPGVVHAICRALALSREAVTKGLYIGPYADHRVRALGLDPPPMMWIFEWDVPTGDSATLGTVYAVGRDRVDEAVAEGAAAVDAARRMRDLVAATDPAGWRDPVLRERFTATLDYEVDLLGVLAAYRTAALRHVRWLDTGEARDAAREAAAEYREGRAAHLRAYGDDLALPAYNLTAADLGLARAARDEPMAWAARGVLLALALALVLGWRRPWARALTRPWRRVGLSRSDRVLVRAVPAVVVLASRAVLTWFAAPAHLVPVLGAWLVFAGLLRGTRPAAAVGAVALLRSVLLLGVLAVRGPGYYWFAFWTEPVARAVYVTVAFAAFLGTFVAAYAVLRGQVGRVRAVGRVLVAAGTPPAVLGAVVAVVGLERALTVWNDQMALLPWGLSRILGITVHLGIPAALPVVALGVGGAAVLTGYALGSSAR</sequence>
<gene>
    <name evidence="3" type="ORF">EKG83_13335</name>
</gene>
<feature type="transmembrane region" description="Helical" evidence="1">
    <location>
        <begin position="822"/>
        <end position="840"/>
    </location>
</feature>
<accession>A0A5Q0GW34</accession>
<dbReference type="SUPFAM" id="SSF51445">
    <property type="entry name" value="(Trans)glycosidases"/>
    <property type="match status" value="1"/>
</dbReference>
<feature type="transmembrane region" description="Helical" evidence="1">
    <location>
        <begin position="735"/>
        <end position="754"/>
    </location>
</feature>
<evidence type="ECO:0000313" key="4">
    <source>
        <dbReference type="Proteomes" id="UP000325787"/>
    </source>
</evidence>
<keyword evidence="1" id="KW-0472">Membrane</keyword>
<dbReference type="EMBL" id="CP034550">
    <property type="protein sequence ID" value="QFZ18336.1"/>
    <property type="molecule type" value="Genomic_DNA"/>
</dbReference>
<organism evidence="3 4">
    <name type="scientific">Saccharothrix syringae</name>
    <name type="common">Nocardiopsis syringae</name>
    <dbReference type="NCBI Taxonomy" id="103733"/>
    <lineage>
        <taxon>Bacteria</taxon>
        <taxon>Bacillati</taxon>
        <taxon>Actinomycetota</taxon>
        <taxon>Actinomycetes</taxon>
        <taxon>Pseudonocardiales</taxon>
        <taxon>Pseudonocardiaceae</taxon>
        <taxon>Saccharothrix</taxon>
    </lineage>
</organism>
<feature type="transmembrane region" description="Helical" evidence="1">
    <location>
        <begin position="860"/>
        <end position="880"/>
    </location>
</feature>
<keyword evidence="4" id="KW-1185">Reference proteome</keyword>
<dbReference type="OrthoDB" id="339499at2"/>
<feature type="transmembrane region" description="Helical" evidence="1">
    <location>
        <begin position="892"/>
        <end position="913"/>
    </location>
</feature>
<dbReference type="KEGG" id="ssyi:EKG83_13335"/>
<dbReference type="GO" id="GO:0046559">
    <property type="term" value="F:alpha-glucuronidase activity"/>
    <property type="evidence" value="ECO:0007669"/>
    <property type="project" value="InterPro"/>
</dbReference>
<feature type="domain" description="Glycosyl hydrolase family 67 C-terminal" evidence="2">
    <location>
        <begin position="512"/>
        <end position="564"/>
    </location>
</feature>
<dbReference type="GO" id="GO:0045493">
    <property type="term" value="P:xylan catabolic process"/>
    <property type="evidence" value="ECO:0007669"/>
    <property type="project" value="InterPro"/>
</dbReference>
<dbReference type="InterPro" id="IPR017853">
    <property type="entry name" value="GH"/>
</dbReference>